<dbReference type="InterPro" id="IPR050697">
    <property type="entry name" value="Adenylyl/Guanylyl_Cyclase_3/4"/>
</dbReference>
<feature type="transmembrane region" description="Helical" evidence="1">
    <location>
        <begin position="334"/>
        <end position="354"/>
    </location>
</feature>
<keyword evidence="4" id="KW-1185">Reference proteome</keyword>
<feature type="transmembrane region" description="Helical" evidence="1">
    <location>
        <begin position="31"/>
        <end position="50"/>
    </location>
</feature>
<dbReference type="Pfam" id="PF00211">
    <property type="entry name" value="Guanylate_cyc"/>
    <property type="match status" value="1"/>
</dbReference>
<dbReference type="Gene3D" id="3.30.70.1230">
    <property type="entry name" value="Nucleotide cyclase"/>
    <property type="match status" value="1"/>
</dbReference>
<dbReference type="SMART" id="SM00044">
    <property type="entry name" value="CYCc"/>
    <property type="match status" value="1"/>
</dbReference>
<dbReference type="InterPro" id="IPR029787">
    <property type="entry name" value="Nucleotide_cyclase"/>
</dbReference>
<dbReference type="PROSITE" id="PS50125">
    <property type="entry name" value="GUANYLATE_CYCLASE_2"/>
    <property type="match status" value="1"/>
</dbReference>
<dbReference type="InterPro" id="IPR001054">
    <property type="entry name" value="A/G_cyclase"/>
</dbReference>
<evidence type="ECO:0000313" key="4">
    <source>
        <dbReference type="Proteomes" id="UP000528286"/>
    </source>
</evidence>
<dbReference type="EC" id="4.6.1.1" evidence="3"/>
<feature type="transmembrane region" description="Helical" evidence="1">
    <location>
        <begin position="309"/>
        <end position="328"/>
    </location>
</feature>
<dbReference type="Pfam" id="PF05226">
    <property type="entry name" value="CHASE2"/>
    <property type="match status" value="1"/>
</dbReference>
<dbReference type="Proteomes" id="UP000528286">
    <property type="component" value="Unassembled WGS sequence"/>
</dbReference>
<protein>
    <submittedName>
        <fullName evidence="3">Adenylate cyclase</fullName>
        <ecNumber evidence="3">4.6.1.1</ecNumber>
    </submittedName>
</protein>
<proteinExistence type="predicted"/>
<evidence type="ECO:0000259" key="2">
    <source>
        <dbReference type="PROSITE" id="PS50125"/>
    </source>
</evidence>
<dbReference type="GO" id="GO:0006171">
    <property type="term" value="P:cAMP biosynthetic process"/>
    <property type="evidence" value="ECO:0007669"/>
    <property type="project" value="TreeGrafter"/>
</dbReference>
<reference evidence="3 4" key="1">
    <citation type="submission" date="2020-08" db="EMBL/GenBank/DDBJ databases">
        <title>Genomic Encyclopedia of Type Strains, Phase IV (KMG-IV): sequencing the most valuable type-strain genomes for metagenomic binning, comparative biology and taxonomic classification.</title>
        <authorList>
            <person name="Goeker M."/>
        </authorList>
    </citation>
    <scope>NUCLEOTIDE SEQUENCE [LARGE SCALE GENOMIC DNA]</scope>
    <source>
        <strain evidence="3 4">DSM 29853</strain>
    </source>
</reference>
<sequence>MNEPSGRSEVRRAVFGSAGYRPGWPFSSRPVRVVVLALAALAILSLLTRLPAWKLGDLRAFDYISTIDSPEPPAGGPVIVAIDEPSLAEINAQWPWPRQLHGRLIEALRAAGARAIGLDIIMAEPSTPENDAAIAAAVGPDVVLAGDETLIKTPQADQLIRTTPMPQLTEAGARTGIASIELGGDGIFRNIPRYGDGFAAMLAVAAGLTPKALPADALIQSYGPARSYPTVSYYQALDPANFLPPGFFKDRVVLVGLSLQNAPEIDKGGADAFATPFTVHTGRLVPGVEIQATIFDNLRLGSAIDPADPLLNGACILAAVLVASLAVWRTTGWHTFGFCLLSLLFFSAVSYAGIRLTSTYVSPLGPTLGFIGLAFGQTAFDYAEERRNKRQITRAFSQYISPELVRRLSDDPSQLQLGGETRTLSILFSDVRGFTTIAETMKDDPQALTALINRLLTPLSDVVMDHGGTIDKYIGDCIMAFWNAPLDDPDHAIHAVEAAIAMQKALAELNDHLEEESKLRGRPHHVLRMGIGINTGDCVVGNMGSTRRFDYSCLGDSVNLASRLEGVSKNYGVALLLGEETARRVAGRFTTVELDRITVKGRTLPSPVFTLVKAAGADVLAEHEAFLARRYARTLSPLDPAFERLPAAMPELDGYYRIMRQQLTGDPDA</sequence>
<gene>
    <name evidence="3" type="ORF">GGR23_001125</name>
</gene>
<dbReference type="AlphaFoldDB" id="A0A7W6J4Y1"/>
<evidence type="ECO:0000256" key="1">
    <source>
        <dbReference type="SAM" id="Phobius"/>
    </source>
</evidence>
<dbReference type="EMBL" id="JACIEZ010000002">
    <property type="protein sequence ID" value="MBB4063948.1"/>
    <property type="molecule type" value="Genomic_DNA"/>
</dbReference>
<feature type="domain" description="Guanylate cyclase" evidence="2">
    <location>
        <begin position="425"/>
        <end position="565"/>
    </location>
</feature>
<dbReference type="PANTHER" id="PTHR43081:SF1">
    <property type="entry name" value="ADENYLATE CYCLASE, TERMINAL-DIFFERENTIATION SPECIFIC"/>
    <property type="match status" value="1"/>
</dbReference>
<comment type="caution">
    <text evidence="3">The sequence shown here is derived from an EMBL/GenBank/DDBJ whole genome shotgun (WGS) entry which is preliminary data.</text>
</comment>
<keyword evidence="1" id="KW-1133">Transmembrane helix</keyword>
<organism evidence="3 4">
    <name type="scientific">Gellertiella hungarica</name>
    <dbReference type="NCBI Taxonomy" id="1572859"/>
    <lineage>
        <taxon>Bacteria</taxon>
        <taxon>Pseudomonadati</taxon>
        <taxon>Pseudomonadota</taxon>
        <taxon>Alphaproteobacteria</taxon>
        <taxon>Hyphomicrobiales</taxon>
        <taxon>Rhizobiaceae</taxon>
        <taxon>Gellertiella</taxon>
    </lineage>
</organism>
<accession>A0A7W6J4Y1</accession>
<dbReference type="InterPro" id="IPR007890">
    <property type="entry name" value="CHASE2"/>
</dbReference>
<dbReference type="PANTHER" id="PTHR43081">
    <property type="entry name" value="ADENYLATE CYCLASE, TERMINAL-DIFFERENTIATION SPECIFIC-RELATED"/>
    <property type="match status" value="1"/>
</dbReference>
<dbReference type="SUPFAM" id="SSF55073">
    <property type="entry name" value="Nucleotide cyclase"/>
    <property type="match status" value="1"/>
</dbReference>
<keyword evidence="1" id="KW-0472">Membrane</keyword>
<evidence type="ECO:0000313" key="3">
    <source>
        <dbReference type="EMBL" id="MBB4063948.1"/>
    </source>
</evidence>
<dbReference type="GO" id="GO:0004016">
    <property type="term" value="F:adenylate cyclase activity"/>
    <property type="evidence" value="ECO:0007669"/>
    <property type="project" value="UniProtKB-EC"/>
</dbReference>
<dbReference type="CDD" id="cd07302">
    <property type="entry name" value="CHD"/>
    <property type="match status" value="1"/>
</dbReference>
<keyword evidence="1" id="KW-0812">Transmembrane</keyword>
<dbReference type="RefSeq" id="WP_183365173.1">
    <property type="nucleotide sequence ID" value="NZ_JACIEZ010000002.1"/>
</dbReference>
<dbReference type="GO" id="GO:0035556">
    <property type="term" value="P:intracellular signal transduction"/>
    <property type="evidence" value="ECO:0007669"/>
    <property type="project" value="InterPro"/>
</dbReference>
<keyword evidence="3" id="KW-0456">Lyase</keyword>
<dbReference type="SMART" id="SM01080">
    <property type="entry name" value="CHASE2"/>
    <property type="match status" value="1"/>
</dbReference>
<name>A0A7W6J4Y1_9HYPH</name>